<sequence length="134" mass="14043">MEVLVPVGFVTAVGACAVSAAAFSAMGPRVVLVAAAVGLFGAWAGSDVGAVLTGLMAWCFATGFLVHTGGELAFERPDLDRLGVFLVVAVAGSVLGHLRRLCRARRGRRRLMRARGDVRRAPVLAGRVHPPQPR</sequence>
<feature type="transmembrane region" description="Helical" evidence="1">
    <location>
        <begin position="82"/>
        <end position="102"/>
    </location>
</feature>
<proteinExistence type="predicted"/>
<evidence type="ECO:0000313" key="3">
    <source>
        <dbReference type="Proteomes" id="UP000198953"/>
    </source>
</evidence>
<dbReference type="AlphaFoldDB" id="A0A1H7QNQ1"/>
<protein>
    <submittedName>
        <fullName evidence="2">Uncharacterized protein</fullName>
    </submittedName>
</protein>
<gene>
    <name evidence="2" type="ORF">SAMN05660976_02615</name>
</gene>
<reference evidence="2 3" key="1">
    <citation type="submission" date="2016-10" db="EMBL/GenBank/DDBJ databases">
        <authorList>
            <person name="de Groot N.N."/>
        </authorList>
    </citation>
    <scope>NUCLEOTIDE SEQUENCE [LARGE SCALE GENOMIC DNA]</scope>
    <source>
        <strain evidence="2 3">DSM 43357</strain>
    </source>
</reference>
<organism evidence="2 3">
    <name type="scientific">Nonomuraea pusilla</name>
    <dbReference type="NCBI Taxonomy" id="46177"/>
    <lineage>
        <taxon>Bacteria</taxon>
        <taxon>Bacillati</taxon>
        <taxon>Actinomycetota</taxon>
        <taxon>Actinomycetes</taxon>
        <taxon>Streptosporangiales</taxon>
        <taxon>Streptosporangiaceae</taxon>
        <taxon>Nonomuraea</taxon>
    </lineage>
</organism>
<evidence type="ECO:0000313" key="2">
    <source>
        <dbReference type="EMBL" id="SEL49235.1"/>
    </source>
</evidence>
<keyword evidence="3" id="KW-1185">Reference proteome</keyword>
<accession>A0A1H7QNQ1</accession>
<keyword evidence="1" id="KW-1133">Transmembrane helix</keyword>
<dbReference type="Proteomes" id="UP000198953">
    <property type="component" value="Unassembled WGS sequence"/>
</dbReference>
<name>A0A1H7QNQ1_9ACTN</name>
<dbReference type="EMBL" id="FOBF01000005">
    <property type="protein sequence ID" value="SEL49235.1"/>
    <property type="molecule type" value="Genomic_DNA"/>
</dbReference>
<evidence type="ECO:0000256" key="1">
    <source>
        <dbReference type="SAM" id="Phobius"/>
    </source>
</evidence>
<keyword evidence="1" id="KW-0472">Membrane</keyword>
<keyword evidence="1" id="KW-0812">Transmembrane</keyword>